<dbReference type="PROSITE" id="PS50110">
    <property type="entry name" value="RESPONSE_REGULATORY"/>
    <property type="match status" value="1"/>
</dbReference>
<organism evidence="3 4">
    <name type="scientific">Prauserella marina</name>
    <dbReference type="NCBI Taxonomy" id="530584"/>
    <lineage>
        <taxon>Bacteria</taxon>
        <taxon>Bacillati</taxon>
        <taxon>Actinomycetota</taxon>
        <taxon>Actinomycetes</taxon>
        <taxon>Pseudonocardiales</taxon>
        <taxon>Pseudonocardiaceae</taxon>
        <taxon>Prauserella</taxon>
    </lineage>
</organism>
<dbReference type="GO" id="GO:0000160">
    <property type="term" value="P:phosphorelay signal transduction system"/>
    <property type="evidence" value="ECO:0007669"/>
    <property type="project" value="InterPro"/>
</dbReference>
<dbReference type="CDD" id="cd06170">
    <property type="entry name" value="LuxR_C_like"/>
    <property type="match status" value="1"/>
</dbReference>
<dbReference type="SUPFAM" id="SSF52172">
    <property type="entry name" value="CheY-like"/>
    <property type="match status" value="1"/>
</dbReference>
<evidence type="ECO:0000313" key="4">
    <source>
        <dbReference type="Proteomes" id="UP000199494"/>
    </source>
</evidence>
<keyword evidence="2" id="KW-0238">DNA-binding</keyword>
<proteinExistence type="predicted"/>
<dbReference type="InterPro" id="IPR011006">
    <property type="entry name" value="CheY-like_superfamily"/>
</dbReference>
<name>A0A222VJK2_9PSEU</name>
<dbReference type="Proteomes" id="UP000199494">
    <property type="component" value="Unassembled WGS sequence"/>
</dbReference>
<dbReference type="InterPro" id="IPR039420">
    <property type="entry name" value="WalR-like"/>
</dbReference>
<dbReference type="GO" id="GO:0006355">
    <property type="term" value="P:regulation of DNA-templated transcription"/>
    <property type="evidence" value="ECO:0007669"/>
    <property type="project" value="InterPro"/>
</dbReference>
<dbReference type="STRING" id="530584.SAMN05421630_103498"/>
<dbReference type="PRINTS" id="PR00038">
    <property type="entry name" value="HTHLUXR"/>
</dbReference>
<gene>
    <name evidence="3" type="ORF">SAMN05421630_103498</name>
</gene>
<dbReference type="KEGG" id="pmad:BAY61_02710"/>
<dbReference type="InterPro" id="IPR016032">
    <property type="entry name" value="Sig_transdc_resp-reg_C-effctor"/>
</dbReference>
<dbReference type="PANTHER" id="PTHR43214">
    <property type="entry name" value="TWO-COMPONENT RESPONSE REGULATOR"/>
    <property type="match status" value="1"/>
</dbReference>
<evidence type="ECO:0000313" key="3">
    <source>
        <dbReference type="EMBL" id="SDC75485.1"/>
    </source>
</evidence>
<reference evidence="3 4" key="1">
    <citation type="submission" date="2016-10" db="EMBL/GenBank/DDBJ databases">
        <authorList>
            <person name="de Groot N.N."/>
        </authorList>
    </citation>
    <scope>NUCLEOTIDE SEQUENCE [LARGE SCALE GENOMIC DNA]</scope>
    <source>
        <strain evidence="3 4">CGMCC 4.5506</strain>
    </source>
</reference>
<dbReference type="InterPro" id="IPR058245">
    <property type="entry name" value="NreC/VraR/RcsB-like_REC"/>
</dbReference>
<evidence type="ECO:0000256" key="2">
    <source>
        <dbReference type="ARBA" id="ARBA00023125"/>
    </source>
</evidence>
<keyword evidence="1" id="KW-0597">Phosphoprotein</keyword>
<dbReference type="InterPro" id="IPR001789">
    <property type="entry name" value="Sig_transdc_resp-reg_receiver"/>
</dbReference>
<accession>A0A222VJK2</accession>
<dbReference type="SUPFAM" id="SSF46894">
    <property type="entry name" value="C-terminal effector domain of the bipartite response regulators"/>
    <property type="match status" value="1"/>
</dbReference>
<dbReference type="Pfam" id="PF00072">
    <property type="entry name" value="Response_reg"/>
    <property type="match status" value="1"/>
</dbReference>
<dbReference type="EMBL" id="FMZE01000003">
    <property type="protein sequence ID" value="SDC75485.1"/>
    <property type="molecule type" value="Genomic_DNA"/>
</dbReference>
<dbReference type="RefSeq" id="WP_091802112.1">
    <property type="nucleotide sequence ID" value="NZ_CP016353.1"/>
</dbReference>
<keyword evidence="4" id="KW-1185">Reference proteome</keyword>
<dbReference type="SMART" id="SM00448">
    <property type="entry name" value="REC"/>
    <property type="match status" value="1"/>
</dbReference>
<dbReference type="OrthoDB" id="9808843at2"/>
<dbReference type="InterPro" id="IPR000792">
    <property type="entry name" value="Tscrpt_reg_LuxR_C"/>
</dbReference>
<sequence length="201" mass="21530">MIKVILVDDERLTREAVEALLNLEQGLRVVAGAADGESGLAAVAEHEPDVLVVDLEMPGLGGLDVLERMAEEHPSVRCVMLTRHARPGVLRQALSLGAGGFLAKTAPATLLADVIRRVHAGLRYVDPEFAAEALAEPACPLTERELAVLRLVDDHSTTSDIARELNLSAGTVRNYVSSTMAKLDARSRSEAARKAADHGWL</sequence>
<dbReference type="AlphaFoldDB" id="A0A222VJK2"/>
<dbReference type="GO" id="GO:0003677">
    <property type="term" value="F:DNA binding"/>
    <property type="evidence" value="ECO:0007669"/>
    <property type="project" value="InterPro"/>
</dbReference>
<dbReference type="PANTHER" id="PTHR43214:SF42">
    <property type="entry name" value="TRANSCRIPTIONAL REGULATORY PROTEIN DESR"/>
    <property type="match status" value="1"/>
</dbReference>
<protein>
    <submittedName>
        <fullName evidence="3">Two-component system, NarL family, response regulator DesR</fullName>
    </submittedName>
</protein>
<dbReference type="SMART" id="SM00421">
    <property type="entry name" value="HTH_LUXR"/>
    <property type="match status" value="1"/>
</dbReference>
<dbReference type="PROSITE" id="PS50043">
    <property type="entry name" value="HTH_LUXR_2"/>
    <property type="match status" value="1"/>
</dbReference>
<dbReference type="Pfam" id="PF00196">
    <property type="entry name" value="GerE"/>
    <property type="match status" value="1"/>
</dbReference>
<evidence type="ECO:0000256" key="1">
    <source>
        <dbReference type="ARBA" id="ARBA00022553"/>
    </source>
</evidence>
<dbReference type="Gene3D" id="3.40.50.2300">
    <property type="match status" value="1"/>
</dbReference>
<dbReference type="CDD" id="cd17535">
    <property type="entry name" value="REC_NarL-like"/>
    <property type="match status" value="1"/>
</dbReference>